<dbReference type="GO" id="GO:0003677">
    <property type="term" value="F:DNA binding"/>
    <property type="evidence" value="ECO:0007669"/>
    <property type="project" value="InterPro"/>
</dbReference>
<dbReference type="Gene3D" id="1.10.10.10">
    <property type="entry name" value="Winged helix-like DNA-binding domain superfamily/Winged helix DNA-binding domain"/>
    <property type="match status" value="1"/>
</dbReference>
<dbReference type="EMBL" id="CAEZZB010000081">
    <property type="protein sequence ID" value="CAB4748328.1"/>
    <property type="molecule type" value="Genomic_DNA"/>
</dbReference>
<evidence type="ECO:0000259" key="1">
    <source>
        <dbReference type="Pfam" id="PF08281"/>
    </source>
</evidence>
<feature type="domain" description="RNA polymerase sigma factor 70 region 4 type 2" evidence="1">
    <location>
        <begin position="7"/>
        <end position="57"/>
    </location>
</feature>
<accession>A0A6J6TML0</accession>
<evidence type="ECO:0000313" key="2">
    <source>
        <dbReference type="EMBL" id="CAB4748328.1"/>
    </source>
</evidence>
<gene>
    <name evidence="2" type="ORF">UFOPK2816_00705</name>
</gene>
<dbReference type="Pfam" id="PF08281">
    <property type="entry name" value="Sigma70_r4_2"/>
    <property type="match status" value="1"/>
</dbReference>
<proteinExistence type="predicted"/>
<dbReference type="InterPro" id="IPR036388">
    <property type="entry name" value="WH-like_DNA-bd_sf"/>
</dbReference>
<reference evidence="2" key="1">
    <citation type="submission" date="2020-05" db="EMBL/GenBank/DDBJ databases">
        <authorList>
            <person name="Chiriac C."/>
            <person name="Salcher M."/>
            <person name="Ghai R."/>
            <person name="Kavagutti S V."/>
        </authorList>
    </citation>
    <scope>NUCLEOTIDE SEQUENCE</scope>
</reference>
<dbReference type="GO" id="GO:0006352">
    <property type="term" value="P:DNA-templated transcription initiation"/>
    <property type="evidence" value="ECO:0007669"/>
    <property type="project" value="InterPro"/>
</dbReference>
<organism evidence="2">
    <name type="scientific">freshwater metagenome</name>
    <dbReference type="NCBI Taxonomy" id="449393"/>
    <lineage>
        <taxon>unclassified sequences</taxon>
        <taxon>metagenomes</taxon>
        <taxon>ecological metagenomes</taxon>
    </lineage>
</organism>
<dbReference type="GO" id="GO:0016987">
    <property type="term" value="F:sigma factor activity"/>
    <property type="evidence" value="ECO:0007669"/>
    <property type="project" value="InterPro"/>
</dbReference>
<sequence length="63" mass="6852">MSEPTTLAEVLAALPEEERFIMTMHYLRSMSPADIAESLSVPIRSVEVVIASGRARLSAHLGL</sequence>
<protein>
    <submittedName>
        <fullName evidence="2">Unannotated protein</fullName>
    </submittedName>
</protein>
<dbReference type="InterPro" id="IPR013324">
    <property type="entry name" value="RNA_pol_sigma_r3/r4-like"/>
</dbReference>
<dbReference type="AlphaFoldDB" id="A0A6J6TML0"/>
<dbReference type="SUPFAM" id="SSF88659">
    <property type="entry name" value="Sigma3 and sigma4 domains of RNA polymerase sigma factors"/>
    <property type="match status" value="1"/>
</dbReference>
<dbReference type="InterPro" id="IPR013249">
    <property type="entry name" value="RNA_pol_sigma70_r4_t2"/>
</dbReference>
<name>A0A6J6TML0_9ZZZZ</name>